<dbReference type="EMBL" id="JAIWYP010000006">
    <property type="protein sequence ID" value="KAH3814728.1"/>
    <property type="molecule type" value="Genomic_DNA"/>
</dbReference>
<evidence type="ECO:0000313" key="2">
    <source>
        <dbReference type="Proteomes" id="UP000828390"/>
    </source>
</evidence>
<proteinExistence type="predicted"/>
<dbReference type="AlphaFoldDB" id="A0A9D4JN09"/>
<reference evidence="1" key="2">
    <citation type="submission" date="2020-11" db="EMBL/GenBank/DDBJ databases">
        <authorList>
            <person name="McCartney M.A."/>
            <person name="Auch B."/>
            <person name="Kono T."/>
            <person name="Mallez S."/>
            <person name="Becker A."/>
            <person name="Gohl D.M."/>
            <person name="Silverstein K.A.T."/>
            <person name="Koren S."/>
            <person name="Bechman K.B."/>
            <person name="Herman A."/>
            <person name="Abrahante J.E."/>
            <person name="Garbe J."/>
        </authorList>
    </citation>
    <scope>NUCLEOTIDE SEQUENCE</scope>
    <source>
        <strain evidence="1">Duluth1</strain>
        <tissue evidence="1">Whole animal</tissue>
    </source>
</reference>
<accession>A0A9D4JN09</accession>
<name>A0A9D4JN09_DREPO</name>
<protein>
    <submittedName>
        <fullName evidence="1">Uncharacterized protein</fullName>
    </submittedName>
</protein>
<sequence>MKLGLLVLTQALDDWSVQTDPSEYLLTKVLPSIASTWPAFSFSVHLIPPAFGQVFWC</sequence>
<comment type="caution">
    <text evidence="1">The sequence shown here is derived from an EMBL/GenBank/DDBJ whole genome shotgun (WGS) entry which is preliminary data.</text>
</comment>
<keyword evidence="2" id="KW-1185">Reference proteome</keyword>
<organism evidence="1 2">
    <name type="scientific">Dreissena polymorpha</name>
    <name type="common">Zebra mussel</name>
    <name type="synonym">Mytilus polymorpha</name>
    <dbReference type="NCBI Taxonomy" id="45954"/>
    <lineage>
        <taxon>Eukaryota</taxon>
        <taxon>Metazoa</taxon>
        <taxon>Spiralia</taxon>
        <taxon>Lophotrochozoa</taxon>
        <taxon>Mollusca</taxon>
        <taxon>Bivalvia</taxon>
        <taxon>Autobranchia</taxon>
        <taxon>Heteroconchia</taxon>
        <taxon>Euheterodonta</taxon>
        <taxon>Imparidentia</taxon>
        <taxon>Neoheterodontei</taxon>
        <taxon>Myida</taxon>
        <taxon>Dreissenoidea</taxon>
        <taxon>Dreissenidae</taxon>
        <taxon>Dreissena</taxon>
    </lineage>
</organism>
<dbReference type="Proteomes" id="UP000828390">
    <property type="component" value="Unassembled WGS sequence"/>
</dbReference>
<evidence type="ECO:0000313" key="1">
    <source>
        <dbReference type="EMBL" id="KAH3814728.1"/>
    </source>
</evidence>
<gene>
    <name evidence="1" type="ORF">DPMN_143237</name>
</gene>
<reference evidence="1" key="1">
    <citation type="journal article" date="2019" name="bioRxiv">
        <title>The Genome of the Zebra Mussel, Dreissena polymorpha: A Resource for Invasive Species Research.</title>
        <authorList>
            <person name="McCartney M.A."/>
            <person name="Auch B."/>
            <person name="Kono T."/>
            <person name="Mallez S."/>
            <person name="Zhang Y."/>
            <person name="Obille A."/>
            <person name="Becker A."/>
            <person name="Abrahante J.E."/>
            <person name="Garbe J."/>
            <person name="Badalamenti J.P."/>
            <person name="Herman A."/>
            <person name="Mangelson H."/>
            <person name="Liachko I."/>
            <person name="Sullivan S."/>
            <person name="Sone E.D."/>
            <person name="Koren S."/>
            <person name="Silverstein K.A.T."/>
            <person name="Beckman K.B."/>
            <person name="Gohl D.M."/>
        </authorList>
    </citation>
    <scope>NUCLEOTIDE SEQUENCE</scope>
    <source>
        <strain evidence="1">Duluth1</strain>
        <tissue evidence="1">Whole animal</tissue>
    </source>
</reference>